<dbReference type="AlphaFoldDB" id="A0A841DWV1"/>
<organism evidence="1 2">
    <name type="scientific">Kribbella solani</name>
    <dbReference type="NCBI Taxonomy" id="236067"/>
    <lineage>
        <taxon>Bacteria</taxon>
        <taxon>Bacillati</taxon>
        <taxon>Actinomycetota</taxon>
        <taxon>Actinomycetes</taxon>
        <taxon>Propionibacteriales</taxon>
        <taxon>Kribbellaceae</taxon>
        <taxon>Kribbella</taxon>
    </lineage>
</organism>
<protein>
    <submittedName>
        <fullName evidence="1">Uncharacterized protein</fullName>
    </submittedName>
</protein>
<gene>
    <name evidence="1" type="ORF">HDA44_004058</name>
</gene>
<dbReference type="Proteomes" id="UP000558997">
    <property type="component" value="Unassembled WGS sequence"/>
</dbReference>
<keyword evidence="2" id="KW-1185">Reference proteome</keyword>
<dbReference type="EMBL" id="JACHNF010000001">
    <property type="protein sequence ID" value="MBB5980717.1"/>
    <property type="molecule type" value="Genomic_DNA"/>
</dbReference>
<sequence>MSLDFSCQLRKVLSSKPQTCALVGIEPAEVNRLIEGWGR</sequence>
<evidence type="ECO:0000313" key="2">
    <source>
        <dbReference type="Proteomes" id="UP000558997"/>
    </source>
</evidence>
<name>A0A841DWV1_9ACTN</name>
<proteinExistence type="predicted"/>
<accession>A0A841DWV1</accession>
<comment type="caution">
    <text evidence="1">The sequence shown here is derived from an EMBL/GenBank/DDBJ whole genome shotgun (WGS) entry which is preliminary data.</text>
</comment>
<reference evidence="1 2" key="1">
    <citation type="submission" date="2020-08" db="EMBL/GenBank/DDBJ databases">
        <title>Sequencing the genomes of 1000 actinobacteria strains.</title>
        <authorList>
            <person name="Klenk H.-P."/>
        </authorList>
    </citation>
    <scope>NUCLEOTIDE SEQUENCE [LARGE SCALE GENOMIC DNA]</scope>
    <source>
        <strain evidence="1 2">DSM 17294</strain>
    </source>
</reference>
<evidence type="ECO:0000313" key="1">
    <source>
        <dbReference type="EMBL" id="MBB5980717.1"/>
    </source>
</evidence>